<gene>
    <name evidence="2" type="ORF">RSA3_07715</name>
</gene>
<evidence type="ECO:0000313" key="2">
    <source>
        <dbReference type="EMBL" id="KTS12807.1"/>
    </source>
</evidence>
<organism evidence="2 3">
    <name type="scientific">Microbacterium testaceum</name>
    <name type="common">Aureobacterium testaceum</name>
    <name type="synonym">Brevibacterium testaceum</name>
    <dbReference type="NCBI Taxonomy" id="2033"/>
    <lineage>
        <taxon>Bacteria</taxon>
        <taxon>Bacillati</taxon>
        <taxon>Actinomycetota</taxon>
        <taxon>Actinomycetes</taxon>
        <taxon>Micrococcales</taxon>
        <taxon>Microbacteriaceae</taxon>
        <taxon>Microbacterium</taxon>
    </lineage>
</organism>
<dbReference type="PATRIC" id="fig|2033.4.peg.2528"/>
<proteinExistence type="predicted"/>
<protein>
    <recommendedName>
        <fullName evidence="4">ABC-type sugar transport system, periplasmic component</fullName>
    </recommendedName>
</protein>
<accession>A0A147F8B1</accession>
<evidence type="ECO:0008006" key="4">
    <source>
        <dbReference type="Google" id="ProtNLM"/>
    </source>
</evidence>
<keyword evidence="1" id="KW-0732">Signal</keyword>
<dbReference type="InterPro" id="IPR050490">
    <property type="entry name" value="Bact_solute-bd_prot1"/>
</dbReference>
<dbReference type="PANTHER" id="PTHR43649">
    <property type="entry name" value="ARABINOSE-BINDING PROTEIN-RELATED"/>
    <property type="match status" value="1"/>
</dbReference>
<dbReference type="InterPro" id="IPR006059">
    <property type="entry name" value="SBP"/>
</dbReference>
<dbReference type="AlphaFoldDB" id="A0A147F8B1"/>
<dbReference type="Proteomes" id="UP000072189">
    <property type="component" value="Unassembled WGS sequence"/>
</dbReference>
<dbReference type="Gene3D" id="3.40.190.10">
    <property type="entry name" value="Periplasmic binding protein-like II"/>
    <property type="match status" value="1"/>
</dbReference>
<dbReference type="SUPFAM" id="SSF53850">
    <property type="entry name" value="Periplasmic binding protein-like II"/>
    <property type="match status" value="1"/>
</dbReference>
<dbReference type="EMBL" id="LDRV01000043">
    <property type="protein sequence ID" value="KTS12807.1"/>
    <property type="molecule type" value="Genomic_DNA"/>
</dbReference>
<feature type="signal peptide" evidence="1">
    <location>
        <begin position="1"/>
        <end position="26"/>
    </location>
</feature>
<feature type="chain" id="PRO_5007545063" description="ABC-type sugar transport system, periplasmic component" evidence="1">
    <location>
        <begin position="27"/>
        <end position="455"/>
    </location>
</feature>
<comment type="caution">
    <text evidence="2">The sequence shown here is derived from an EMBL/GenBank/DDBJ whole genome shotgun (WGS) entry which is preliminary data.</text>
</comment>
<dbReference type="Pfam" id="PF01547">
    <property type="entry name" value="SBP_bac_1"/>
    <property type="match status" value="1"/>
</dbReference>
<evidence type="ECO:0000256" key="1">
    <source>
        <dbReference type="SAM" id="SignalP"/>
    </source>
</evidence>
<sequence>MVRQRSTIVFALIGAVAVAASGCSSAATPVDSGGPVTISVMGVPAATDQASRDAFMKDVEAFEAKNPDITIEPTDLVYDPSTFTTLLAGGDAPSLLVVPFTQPAALIERQQIADISADVSALGLTEELNPAALDVLRQGDALYGLAENVYALGLVYNRALFEKAGLDPDAPPTTWEEVRKAAKAINAATGVAGFASMTTENGGGWQLTAQTVSGGGRMQQIDGDRATASVDNDAARDILRWQHTMRWEDQSIGSNMLRNQQDVERAFAAGEAAMVIATPSFYNRYINQYSGAPEQFGVTSMPQADSANQTLIGGTALVVPATATPAERSAAVKWMDYRYVEPKRDTERAAAQAQANAADGVAVGIPLLPLFDEATQTRINEAIEPSVNIPRENFAPYIDGVRTLEYVPEPPVATQEMYALLDTVVQAVLTQENADVDQLLSDAQASVDSLLQSQP</sequence>
<dbReference type="PROSITE" id="PS51257">
    <property type="entry name" value="PROKAR_LIPOPROTEIN"/>
    <property type="match status" value="1"/>
</dbReference>
<name>A0A147F8B1_MICTE</name>
<dbReference type="PANTHER" id="PTHR43649:SF16">
    <property type="entry name" value="SUGAR-BINDING LIPOPROTEIN"/>
    <property type="match status" value="1"/>
</dbReference>
<reference evidence="2 3" key="1">
    <citation type="journal article" date="2016" name="Front. Microbiol.">
        <title>Genomic Resource of Rice Seed Associated Bacteria.</title>
        <authorList>
            <person name="Midha S."/>
            <person name="Bansal K."/>
            <person name="Sharma S."/>
            <person name="Kumar N."/>
            <person name="Patil P.P."/>
            <person name="Chaudhry V."/>
            <person name="Patil P.B."/>
        </authorList>
    </citation>
    <scope>NUCLEOTIDE SEQUENCE [LARGE SCALE GENOMIC DNA]</scope>
    <source>
        <strain evidence="2 3">RSA3</strain>
    </source>
</reference>
<evidence type="ECO:0000313" key="3">
    <source>
        <dbReference type="Proteomes" id="UP000072189"/>
    </source>
</evidence>